<keyword evidence="1" id="KW-0812">Transmembrane</keyword>
<dbReference type="Pfam" id="PF09423">
    <property type="entry name" value="PhoD"/>
    <property type="match status" value="1"/>
</dbReference>
<dbReference type="Proteomes" id="UP000799428">
    <property type="component" value="Unassembled WGS sequence"/>
</dbReference>
<evidence type="ECO:0000313" key="3">
    <source>
        <dbReference type="EMBL" id="KAF2705758.1"/>
    </source>
</evidence>
<keyword evidence="1" id="KW-1133">Transmembrane helix</keyword>
<dbReference type="InterPro" id="IPR052900">
    <property type="entry name" value="Phospholipid_Metab_Enz"/>
</dbReference>
<feature type="transmembrane region" description="Helical" evidence="1">
    <location>
        <begin position="130"/>
        <end position="151"/>
    </location>
</feature>
<dbReference type="SUPFAM" id="SSF56300">
    <property type="entry name" value="Metallo-dependent phosphatases"/>
    <property type="match status" value="1"/>
</dbReference>
<keyword evidence="1" id="KW-0472">Membrane</keyword>
<proteinExistence type="predicted"/>
<feature type="transmembrane region" description="Helical" evidence="1">
    <location>
        <begin position="32"/>
        <end position="52"/>
    </location>
</feature>
<protein>
    <submittedName>
        <fullName evidence="3">Metallo-dependent phosphatase</fullName>
    </submittedName>
</protein>
<evidence type="ECO:0000259" key="2">
    <source>
        <dbReference type="Pfam" id="PF09423"/>
    </source>
</evidence>
<dbReference type="InterPro" id="IPR038607">
    <property type="entry name" value="PhoD-like_sf"/>
</dbReference>
<dbReference type="OrthoDB" id="2100241at2759"/>
<dbReference type="PANTHER" id="PTHR43606">
    <property type="entry name" value="PHOSPHATASE, PUTATIVE (AFU_ORTHOLOGUE AFUA_6G08710)-RELATED"/>
    <property type="match status" value="1"/>
</dbReference>
<dbReference type="CDD" id="cd07389">
    <property type="entry name" value="MPP_PhoD"/>
    <property type="match status" value="1"/>
</dbReference>
<keyword evidence="4" id="KW-1185">Reference proteome</keyword>
<evidence type="ECO:0000313" key="4">
    <source>
        <dbReference type="Proteomes" id="UP000799428"/>
    </source>
</evidence>
<feature type="domain" description="PhoD-like phosphatase metallophosphatase" evidence="2">
    <location>
        <begin position="303"/>
        <end position="553"/>
    </location>
</feature>
<dbReference type="InterPro" id="IPR018946">
    <property type="entry name" value="PhoD-like_MPP"/>
</dbReference>
<accession>A0A6G1JYY2</accession>
<dbReference type="PANTHER" id="PTHR43606:SF2">
    <property type="entry name" value="ALKALINE PHOSPHATASE FAMILY PROTEIN (AFU_ORTHOLOGUE AFUA_5G03860)"/>
    <property type="match status" value="1"/>
</dbReference>
<gene>
    <name evidence="3" type="ORF">K504DRAFT_387189</name>
</gene>
<reference evidence="3" key="1">
    <citation type="journal article" date="2020" name="Stud. Mycol.">
        <title>101 Dothideomycetes genomes: a test case for predicting lifestyles and emergence of pathogens.</title>
        <authorList>
            <person name="Haridas S."/>
            <person name="Albert R."/>
            <person name="Binder M."/>
            <person name="Bloem J."/>
            <person name="Labutti K."/>
            <person name="Salamov A."/>
            <person name="Andreopoulos B."/>
            <person name="Baker S."/>
            <person name="Barry K."/>
            <person name="Bills G."/>
            <person name="Bluhm B."/>
            <person name="Cannon C."/>
            <person name="Castanera R."/>
            <person name="Culley D."/>
            <person name="Daum C."/>
            <person name="Ezra D."/>
            <person name="Gonzalez J."/>
            <person name="Henrissat B."/>
            <person name="Kuo A."/>
            <person name="Liang C."/>
            <person name="Lipzen A."/>
            <person name="Lutzoni F."/>
            <person name="Magnuson J."/>
            <person name="Mondo S."/>
            <person name="Nolan M."/>
            <person name="Ohm R."/>
            <person name="Pangilinan J."/>
            <person name="Park H.-J."/>
            <person name="Ramirez L."/>
            <person name="Alfaro M."/>
            <person name="Sun H."/>
            <person name="Tritt A."/>
            <person name="Yoshinaga Y."/>
            <person name="Zwiers L.-H."/>
            <person name="Turgeon B."/>
            <person name="Goodwin S."/>
            <person name="Spatafora J."/>
            <person name="Crous P."/>
            <person name="Grigoriev I."/>
        </authorList>
    </citation>
    <scope>NUCLEOTIDE SEQUENCE</scope>
    <source>
        <strain evidence="3">CBS 279.74</strain>
    </source>
</reference>
<dbReference type="InterPro" id="IPR029052">
    <property type="entry name" value="Metallo-depent_PP-like"/>
</dbReference>
<dbReference type="AlphaFoldDB" id="A0A6G1JYY2"/>
<sequence length="618" mass="70087">MSTSATEALTLISSLALRFSIWVFLRWIPTSIVPSLATALVLIYIPSFFISFQNTAQYKIISDELDIIVKEDLVARGESDSSSDDIELLEGAEDGPLKELDVQETIQYEEREPKILKTLLTGLPSPSSAIWSWVTFGINMALIAMALDVVYRAPMLHQCHNASFGRVGYVSDTRANILVREPYAFDVRVLYRPIATRSGSWSHKTLAASRPESWLTNRTDFTAVIELARLTPDTPYEYKIETSSKNVRGTFSTAPRVGRISPAKDNKYTFVHSSCIKPRVPYTPWQHPLEFPGMKHLSQWLPELRPYFMLFLGDFIYVDVPHQLGKDAEHYRREYRQVYSSPSWPAVSNNLPWIHVIDDHEIQNDWSGNTTGVYGAAYDAFTNYHAVANPPAHRTGQTYFSFTQGPAQFFLMDTRRYRTPANKNPNDESKSMLGQEQLADLLAWLSKPTPHGVHWKFIISSVPFTKNWKFGDEDLWGGHLVERRKILEAAWTIGAEHGVGVVVLSGDRHEFAATSFPPPKDSKWPMSATVHEFSTSPLSMFYLPFRTYSEKDDEDVCIKYLPDGNNKFGAIEITAPETSEQSHLNYRLFIDGKESWTHIISTPPSRDGSKRAKDAVWG</sequence>
<evidence type="ECO:0000256" key="1">
    <source>
        <dbReference type="SAM" id="Phobius"/>
    </source>
</evidence>
<dbReference type="Gene3D" id="3.60.21.70">
    <property type="entry name" value="PhoD-like phosphatase"/>
    <property type="match status" value="1"/>
</dbReference>
<dbReference type="EMBL" id="MU005777">
    <property type="protein sequence ID" value="KAF2705758.1"/>
    <property type="molecule type" value="Genomic_DNA"/>
</dbReference>
<name>A0A6G1JYY2_9PLEO</name>
<organism evidence="3 4">
    <name type="scientific">Pleomassaria siparia CBS 279.74</name>
    <dbReference type="NCBI Taxonomy" id="1314801"/>
    <lineage>
        <taxon>Eukaryota</taxon>
        <taxon>Fungi</taxon>
        <taxon>Dikarya</taxon>
        <taxon>Ascomycota</taxon>
        <taxon>Pezizomycotina</taxon>
        <taxon>Dothideomycetes</taxon>
        <taxon>Pleosporomycetidae</taxon>
        <taxon>Pleosporales</taxon>
        <taxon>Pleomassariaceae</taxon>
        <taxon>Pleomassaria</taxon>
    </lineage>
</organism>